<proteinExistence type="predicted"/>
<accession>A0ABR3P3N8</accession>
<evidence type="ECO:0000313" key="5">
    <source>
        <dbReference type="Proteomes" id="UP001562354"/>
    </source>
</evidence>
<feature type="chain" id="PRO_5045678763" evidence="3">
    <location>
        <begin position="25"/>
        <end position="522"/>
    </location>
</feature>
<dbReference type="RefSeq" id="XP_069197020.1">
    <property type="nucleotide sequence ID" value="XM_069344595.1"/>
</dbReference>
<feature type="compositionally biased region" description="Low complexity" evidence="1">
    <location>
        <begin position="427"/>
        <end position="437"/>
    </location>
</feature>
<keyword evidence="2" id="KW-0812">Transmembrane</keyword>
<feature type="region of interest" description="Disordered" evidence="1">
    <location>
        <begin position="217"/>
        <end position="354"/>
    </location>
</feature>
<dbReference type="EMBL" id="JBFMKM010000016">
    <property type="protein sequence ID" value="KAL1297338.1"/>
    <property type="molecule type" value="Genomic_DNA"/>
</dbReference>
<sequence>MGSIATSFALIVFVLLQHTVLSEASIWDVDIDESPAPSPGDGPPFSAHASRDRALLPAQIGGIVGAYLASATIVGTLLLTIGRQRRRRAQAIFRDTQLEMVKPVMAFDEAMGSPASQPSWYSPRKFKKRSRASSTRSDGNPGSPRAPSMTSFNHSVLEADRAAREQELENLYAAALAEEESKSQTIESCEVGATDNAALAQREARRPPKLMTTALSAGHLLPSPHSPNTTRSPIRAIYPPDSTKHGQTTSPPISPMHAGHPPTPRSGRYPVSPLPPASPSRLSHSSSLRSQASGHGKRFRRTLRNLYINNPMPASPGDSSDQEARTPLTPRYPAEPDFPPSPQSRSEAPTTPATYRSSVYEERNATETLNQIRDVPLPAPQRKSSYQNQFALPSATSAKSRVNGLELPEHATTSTSTIGTLPFRAMSSQNQQQPPSSARALQSPGFSTKVTYLERRRDMLNPPRTGQATPYSPYMPFTPVTPVTPHLTSRAERKQRRKEMARRAPAEEDRVPEEGELWGSGY</sequence>
<evidence type="ECO:0000256" key="3">
    <source>
        <dbReference type="SAM" id="SignalP"/>
    </source>
</evidence>
<feature type="transmembrane region" description="Helical" evidence="2">
    <location>
        <begin position="60"/>
        <end position="81"/>
    </location>
</feature>
<keyword evidence="5" id="KW-1185">Reference proteome</keyword>
<keyword evidence="2" id="KW-1133">Transmembrane helix</keyword>
<name>A0ABR3P3N8_9PEZI</name>
<comment type="caution">
    <text evidence="4">The sequence shown here is derived from an EMBL/GenBank/DDBJ whole genome shotgun (WGS) entry which is preliminary data.</text>
</comment>
<protein>
    <submittedName>
        <fullName evidence="4">Uncharacterized protein</fullName>
    </submittedName>
</protein>
<feature type="compositionally biased region" description="Low complexity" evidence="1">
    <location>
        <begin position="279"/>
        <end position="294"/>
    </location>
</feature>
<feature type="compositionally biased region" description="Basic and acidic residues" evidence="1">
    <location>
        <begin position="501"/>
        <end position="513"/>
    </location>
</feature>
<keyword evidence="3" id="KW-0732">Signal</keyword>
<evidence type="ECO:0000256" key="2">
    <source>
        <dbReference type="SAM" id="Phobius"/>
    </source>
</evidence>
<evidence type="ECO:0000313" key="4">
    <source>
        <dbReference type="EMBL" id="KAL1297338.1"/>
    </source>
</evidence>
<keyword evidence="2" id="KW-0472">Membrane</keyword>
<reference evidence="4 5" key="1">
    <citation type="submission" date="2024-07" db="EMBL/GenBank/DDBJ databases">
        <title>Draft sequence of the Neodothiora populina.</title>
        <authorList>
            <person name="Drown D.D."/>
            <person name="Schuette U.S."/>
            <person name="Buechlein A.B."/>
            <person name="Rusch D.R."/>
            <person name="Winton L.W."/>
            <person name="Adams G.A."/>
        </authorList>
    </citation>
    <scope>NUCLEOTIDE SEQUENCE [LARGE SCALE GENOMIC DNA]</scope>
    <source>
        <strain evidence="4 5">CPC 39397</strain>
    </source>
</reference>
<feature type="compositionally biased region" description="Polar residues" evidence="1">
    <location>
        <begin position="343"/>
        <end position="354"/>
    </location>
</feature>
<feature type="signal peptide" evidence="3">
    <location>
        <begin position="1"/>
        <end position="24"/>
    </location>
</feature>
<dbReference type="GeneID" id="95978584"/>
<dbReference type="Proteomes" id="UP001562354">
    <property type="component" value="Unassembled WGS sequence"/>
</dbReference>
<gene>
    <name evidence="4" type="ORF">AAFC00_004884</name>
</gene>
<organism evidence="4 5">
    <name type="scientific">Neodothiora populina</name>
    <dbReference type="NCBI Taxonomy" id="2781224"/>
    <lineage>
        <taxon>Eukaryota</taxon>
        <taxon>Fungi</taxon>
        <taxon>Dikarya</taxon>
        <taxon>Ascomycota</taxon>
        <taxon>Pezizomycotina</taxon>
        <taxon>Dothideomycetes</taxon>
        <taxon>Dothideomycetidae</taxon>
        <taxon>Dothideales</taxon>
        <taxon>Dothioraceae</taxon>
        <taxon>Neodothiora</taxon>
    </lineage>
</organism>
<evidence type="ECO:0000256" key="1">
    <source>
        <dbReference type="SAM" id="MobiDB-lite"/>
    </source>
</evidence>
<feature type="region of interest" description="Disordered" evidence="1">
    <location>
        <begin position="426"/>
        <end position="522"/>
    </location>
</feature>
<feature type="region of interest" description="Disordered" evidence="1">
    <location>
        <begin position="112"/>
        <end position="151"/>
    </location>
</feature>